<keyword evidence="3" id="KW-1185">Reference proteome</keyword>
<evidence type="ECO:0000259" key="1">
    <source>
        <dbReference type="Pfam" id="PF08291"/>
    </source>
</evidence>
<feature type="domain" description="Peptidase M15A C-terminal" evidence="1">
    <location>
        <begin position="21"/>
        <end position="103"/>
    </location>
</feature>
<dbReference type="Gene3D" id="3.30.1380.10">
    <property type="match status" value="1"/>
</dbReference>
<dbReference type="EMBL" id="CP001322">
    <property type="protein sequence ID" value="ACL06219.1"/>
    <property type="molecule type" value="Genomic_DNA"/>
</dbReference>
<dbReference type="HOGENOM" id="CLU_124897_1_0_7"/>
<sequence length="116" mass="13158">MRHFGIHEFYCPCCGGQCEMQDEFLQRLDRARGIAGVPFVINSGYRCKSHNRAVGGSKCSSHMIGWAADIKATDDKSRGHILYGLYMAGFTRIGIRKDFIHVDADPAKNEKRTWLY</sequence>
<name>B8FCQ6_DESAL</name>
<dbReference type="Proteomes" id="UP000000739">
    <property type="component" value="Chromosome"/>
</dbReference>
<dbReference type="Pfam" id="PF08291">
    <property type="entry name" value="Peptidase_M15_3"/>
    <property type="match status" value="1"/>
</dbReference>
<dbReference type="SUPFAM" id="SSF55166">
    <property type="entry name" value="Hedgehog/DD-peptidase"/>
    <property type="match status" value="1"/>
</dbReference>
<gene>
    <name evidence="2" type="ordered locus">Dalk_4541</name>
</gene>
<dbReference type="eggNOG" id="COG3108">
    <property type="taxonomic scope" value="Bacteria"/>
</dbReference>
<organism evidence="2 3">
    <name type="scientific">Desulfatibacillum aliphaticivorans</name>
    <dbReference type="NCBI Taxonomy" id="218208"/>
    <lineage>
        <taxon>Bacteria</taxon>
        <taxon>Pseudomonadati</taxon>
        <taxon>Thermodesulfobacteriota</taxon>
        <taxon>Desulfobacteria</taxon>
        <taxon>Desulfobacterales</taxon>
        <taxon>Desulfatibacillaceae</taxon>
        <taxon>Desulfatibacillum</taxon>
    </lineage>
</organism>
<dbReference type="KEGG" id="dal:Dalk_4541"/>
<dbReference type="InterPro" id="IPR009045">
    <property type="entry name" value="Zn_M74/Hedgehog-like"/>
</dbReference>
<accession>B8FCQ6</accession>
<evidence type="ECO:0000313" key="3">
    <source>
        <dbReference type="Proteomes" id="UP000000739"/>
    </source>
</evidence>
<proteinExistence type="predicted"/>
<dbReference type="InterPro" id="IPR013230">
    <property type="entry name" value="Peptidase_M15A_C"/>
</dbReference>
<protein>
    <submittedName>
        <fullName evidence="2">Peptidase M15A</fullName>
    </submittedName>
</protein>
<reference evidence="2 3" key="1">
    <citation type="journal article" date="2012" name="Environ. Microbiol.">
        <title>The genome sequence of Desulfatibacillum alkenivorans AK-01: a blueprint for anaerobic alkane oxidation.</title>
        <authorList>
            <person name="Callaghan A.V."/>
            <person name="Morris B.E."/>
            <person name="Pereira I.A."/>
            <person name="McInerney M.J."/>
            <person name="Austin R.N."/>
            <person name="Groves J.T."/>
            <person name="Kukor J.J."/>
            <person name="Suflita J.M."/>
            <person name="Young L.Y."/>
            <person name="Zylstra G.J."/>
            <person name="Wawrik B."/>
        </authorList>
    </citation>
    <scope>NUCLEOTIDE SEQUENCE [LARGE SCALE GENOMIC DNA]</scope>
    <source>
        <strain evidence="2 3">AK-01</strain>
    </source>
</reference>
<evidence type="ECO:0000313" key="2">
    <source>
        <dbReference type="EMBL" id="ACL06219.1"/>
    </source>
</evidence>
<dbReference type="AlphaFoldDB" id="B8FCQ6"/>